<dbReference type="GO" id="GO:0048188">
    <property type="term" value="C:Set1C/COMPASS complex"/>
    <property type="evidence" value="ECO:0007669"/>
    <property type="project" value="InterPro"/>
</dbReference>
<dbReference type="Pfam" id="PF00856">
    <property type="entry name" value="SET"/>
    <property type="match status" value="1"/>
</dbReference>
<dbReference type="GO" id="GO:0032259">
    <property type="term" value="P:methylation"/>
    <property type="evidence" value="ECO:0007669"/>
    <property type="project" value="UniProtKB-KW"/>
</dbReference>
<keyword evidence="9" id="KW-0805">Transcription regulation</keyword>
<feature type="compositionally biased region" description="Polar residues" evidence="14">
    <location>
        <begin position="367"/>
        <end position="383"/>
    </location>
</feature>
<evidence type="ECO:0000313" key="19">
    <source>
        <dbReference type="Proteomes" id="UP001178461"/>
    </source>
</evidence>
<feature type="compositionally biased region" description="Acidic residues" evidence="14">
    <location>
        <begin position="1093"/>
        <end position="1102"/>
    </location>
</feature>
<feature type="compositionally biased region" description="Polar residues" evidence="14">
    <location>
        <begin position="1389"/>
        <end position="1400"/>
    </location>
</feature>
<evidence type="ECO:0000256" key="4">
    <source>
        <dbReference type="ARBA" id="ARBA00022603"/>
    </source>
</evidence>
<evidence type="ECO:0000256" key="9">
    <source>
        <dbReference type="ARBA" id="ARBA00023015"/>
    </source>
</evidence>
<proteinExistence type="predicted"/>
<sequence length="2057" mass="229277">MEYSRNRTFWHKSTYRQRWINGMESSSQASTSAEKKNHHWKSYKLIIDPALKKGQHKLYRYDGQHFSIPNPGLAPVDCVRDPRIGRIWTKTKELELSVPKFKIDEFYVGPVPPKQVTFAKLNDNIRENFLADMCKKYGEVEEVEILYNPKNKKHLGIAKVIFATVKGARDAVQHLHNTSVMGNIIHVELDTKGEKRMHFYQLLVNGLYTPQTLPVENEPDVSPTVNETAQLAETLKQLKDNSASSVGSSATPNSGTPFSHDTAFSSCRQDTPNSYSQFTPQSQGTPLTPRLGTPFSQDSAYSSRQTTPAYHFSQDSGYKPRRHETKFTDAYNRRPGHHYVHNSAGVFRGSEHQFSAFKSHPQEAVQFSHTPPLSHTGSSTFKSAFSPYQAPTTFPQPEEPQFPQTSRDAEYRRPPPTPTEMAVESSAAATVDFVPVKDKPEEPPAPPEPNSLNEPPVVPFTQTPERSETPGTPTTESEIQHNSLDSRIEMLLKEQRTKLYFLNEHDSDNEIRMEGSPISSSSSQLSPIATFGSNSQPNYRAQTPSSRPSSTGLEDISPTPLPDSDDEEPILGITSLSQNSKGMPDASLTPLDQLSRTSKTESSEPKEMLPDNDSPTPEKMEECHQSSGEDMEISDDEMNQSPSTECAKNIVVNTSVGNSAVMAPSIPMPPHGFPPLPPPPPPQPVFPMPPPPPLPPPPPPTHPAVTVPPPPLPAPPGVPPPHILPPLPPFHPGMFPLMQVDMISVLGNQWGGMSMSFQMQTQMLSRLMQGQNTYQYPPFMGNRMQFVNLPPYRHFSMGAAINRGQQWPPLPKFDPSVPPPGYQPKKEDPHKATVDGVLLVIVKELKAIMKRDLNRKMVEVVAFRAFDDWWDKKERLAKASLTPVKSGEHKDEEKPKPKDRITSCLLENWNKGEGLGYEGIGLGIGLRGAIRLPSFKVKRKEPPEAASTGDQKRIRPSTSVDDEDEESERDRDLPDAASDLSKKDGEVVGLRRRPGRPLELDSEGEEEDSGKEEESSSEKEAEQEEGEGVMKSVSDKEQEEDLNEEEGEEEDEDDDDEDDDEEEVEAETSGKEEEQDSEEEDVGSPASSGAEIESSDESEESSEFGTSSDSDEDEEEEEEEEEGEEEEDYEEQVEDEERVSLQQETEALPTQLAPESLTQESEDDDQKETILELFPVDDYIEGTPLVLPEPLMPEGEEQKEEVKHAEEGSGELLQQSVAEVLVVIERAQEEKLQLSPVCVPEEESEPDVELEPEALVSPQPESQDEENLCPPTPVGLFGDILASSTAFFTKPDNSISEAPAKSRQSRSAEEEDRLPWTPGGERQAHLESPGLPLSVVPPSSLPLPSGTSGKEEPFLLPEQFPDQLSMTKPALEEELPRTPGRDIAAKCSHTFSKSQSTDTVPATPGNDAPLTGSSLTLSSPQVPGSPFSYPSQSPGINSGGIPRTPGRDFTFTPTFPEPGATLPCLSSGRKPSEDEPDEKVFKEPLGASLLAGMNSVPSPIPFASPPVPAFLARLDLPPSQPVPLAALPSFSVDSKMPLEEYTTEARPLLPYPEVSVASPPLLPQPPSSVLSIKRKPGRPKRSSPLGPLLDAYSGKPIEPPLLPIPVVLTESAVSKDLLSSHPEAFYALKDPEAVTLDFRNEGFHDKLTPDVLAEKLPFKELENQWNEDLKEEEAYLKSKRQWRRQKKRPEDVPTIPSPEYSPHQYHFRPRSEFEEMTILYDIWNGGIDEEDIHFLCVTYDHLLQQDNGMDWLNDTLWVYHPHILFPLFLFLLDYQIGLPRECIVFEELVLLGIAVLGWALQPTSFLGFSLTWSPPTSFSTPKKKKRDDGMREHVTGCARSEGYYKIDKKDKLKYLNNSRAFAEEPPADTQGMSIPAQVHVSTRAGSERRSEQRRLLSSLPGSCDSDLLKFNQLKFRKKKLKFCKSHIHDWGLFAMEPIAADEMVIEYVGQNIRQVIADMREKRYEDEGIGSSYMFRVDHDTIIDATKCGNFARFINHSCNPNCYAKVITVESQKKIVIYSKQYINVNEEITYDYKFPIEDVKIPCLCGSENCRGTLN</sequence>
<evidence type="ECO:0000259" key="15">
    <source>
        <dbReference type="PROSITE" id="PS50102"/>
    </source>
</evidence>
<dbReference type="Pfam" id="PF11764">
    <property type="entry name" value="N-SET"/>
    <property type="match status" value="1"/>
</dbReference>
<keyword evidence="4" id="KW-0489">Methyltransferase</keyword>
<feature type="compositionally biased region" description="Basic and acidic residues" evidence="14">
    <location>
        <begin position="968"/>
        <end position="986"/>
    </location>
</feature>
<dbReference type="Gene3D" id="3.30.70.330">
    <property type="match status" value="1"/>
</dbReference>
<feature type="compositionally biased region" description="Basic residues" evidence="14">
    <location>
        <begin position="1572"/>
        <end position="1581"/>
    </location>
</feature>
<dbReference type="PANTHER" id="PTHR45814">
    <property type="entry name" value="HISTONE-LYSINE N-METHYLTRANSFERASE SETD1"/>
    <property type="match status" value="1"/>
</dbReference>
<dbReference type="CDD" id="cd12549">
    <property type="entry name" value="RRM_Set1B"/>
    <property type="match status" value="1"/>
</dbReference>
<dbReference type="InterPro" id="IPR003616">
    <property type="entry name" value="Post-SET_dom"/>
</dbReference>
<feature type="compositionally biased region" description="Polar residues" evidence="14">
    <location>
        <begin position="531"/>
        <end position="552"/>
    </location>
</feature>
<feature type="compositionally biased region" description="Polar residues" evidence="14">
    <location>
        <begin position="240"/>
        <end position="286"/>
    </location>
</feature>
<dbReference type="InterPro" id="IPR024657">
    <property type="entry name" value="COMPASS_Set1_N-SET"/>
</dbReference>
<dbReference type="SUPFAM" id="SSF82199">
    <property type="entry name" value="SET domain"/>
    <property type="match status" value="1"/>
</dbReference>
<keyword evidence="12" id="KW-0539">Nucleus</keyword>
<name>A0AA35LIV4_9SAUR</name>
<keyword evidence="11" id="KW-0804">Transcription</keyword>
<dbReference type="SMART" id="SM00360">
    <property type="entry name" value="RRM"/>
    <property type="match status" value="1"/>
</dbReference>
<dbReference type="PANTHER" id="PTHR45814:SF1">
    <property type="entry name" value="HISTONE-LYSINE N-METHYLTRANSFERASE SETD1B"/>
    <property type="match status" value="1"/>
</dbReference>
<keyword evidence="6" id="KW-0949">S-adenosyl-L-methionine</keyword>
<evidence type="ECO:0000256" key="8">
    <source>
        <dbReference type="ARBA" id="ARBA00022884"/>
    </source>
</evidence>
<evidence type="ECO:0000256" key="1">
    <source>
        <dbReference type="ARBA" id="ARBA00004286"/>
    </source>
</evidence>
<feature type="domain" description="RRM" evidence="15">
    <location>
        <begin position="104"/>
        <end position="192"/>
    </location>
</feature>
<dbReference type="CDD" id="cd19169">
    <property type="entry name" value="SET_SETD1"/>
    <property type="match status" value="1"/>
</dbReference>
<dbReference type="GO" id="GO:0042800">
    <property type="term" value="F:histone H3K4 methyltransferase activity"/>
    <property type="evidence" value="ECO:0007669"/>
    <property type="project" value="InterPro"/>
</dbReference>
<protein>
    <submittedName>
        <fullName evidence="18">Histone-lysine N-methyltransferase SETD1B isoform X2</fullName>
    </submittedName>
</protein>
<dbReference type="InterPro" id="IPR035979">
    <property type="entry name" value="RBD_domain_sf"/>
</dbReference>
<dbReference type="PROSITE" id="PS50280">
    <property type="entry name" value="SET"/>
    <property type="match status" value="1"/>
</dbReference>
<keyword evidence="8 13" id="KW-0694">RNA-binding</keyword>
<evidence type="ECO:0000256" key="7">
    <source>
        <dbReference type="ARBA" id="ARBA00022853"/>
    </source>
</evidence>
<feature type="compositionally biased region" description="Basic and acidic residues" evidence="14">
    <location>
        <begin position="501"/>
        <end position="513"/>
    </location>
</feature>
<dbReference type="FunFam" id="3.30.70.330:FF:000178">
    <property type="entry name" value="Histone-lysine N-methyltransferase"/>
    <property type="match status" value="1"/>
</dbReference>
<feature type="domain" description="SET" evidence="16">
    <location>
        <begin position="1918"/>
        <end position="2035"/>
    </location>
</feature>
<feature type="region of interest" description="Disordered" evidence="14">
    <location>
        <begin position="938"/>
        <end position="1169"/>
    </location>
</feature>
<feature type="region of interest" description="Disordered" evidence="14">
    <location>
        <begin position="1235"/>
        <end position="1276"/>
    </location>
</feature>
<feature type="region of interest" description="Disordered" evidence="14">
    <location>
        <begin position="1556"/>
        <end position="1590"/>
    </location>
</feature>
<dbReference type="InterPro" id="IPR001214">
    <property type="entry name" value="SET_dom"/>
</dbReference>
<feature type="region of interest" description="Disordered" evidence="14">
    <location>
        <begin position="1288"/>
        <end position="1478"/>
    </location>
</feature>
<accession>A0AA35LIV4</accession>
<dbReference type="EMBL" id="OX395143">
    <property type="protein sequence ID" value="CAI5797121.1"/>
    <property type="molecule type" value="Genomic_DNA"/>
</dbReference>
<reference evidence="18" key="1">
    <citation type="submission" date="2022-12" db="EMBL/GenBank/DDBJ databases">
        <authorList>
            <person name="Alioto T."/>
            <person name="Alioto T."/>
            <person name="Gomez Garrido J."/>
        </authorList>
    </citation>
    <scope>NUCLEOTIDE SEQUENCE</scope>
</reference>
<feature type="compositionally biased region" description="Low complexity" evidence="14">
    <location>
        <begin position="1410"/>
        <end position="1419"/>
    </location>
</feature>
<dbReference type="GO" id="GO:0005694">
    <property type="term" value="C:chromosome"/>
    <property type="evidence" value="ECO:0007669"/>
    <property type="project" value="UniProtKB-SubCell"/>
</dbReference>
<dbReference type="Proteomes" id="UP001178461">
    <property type="component" value="Chromosome 16"/>
</dbReference>
<dbReference type="InterPro" id="IPR046341">
    <property type="entry name" value="SET_dom_sf"/>
</dbReference>
<feature type="compositionally biased region" description="Acidic residues" evidence="14">
    <location>
        <begin position="1109"/>
        <end position="1137"/>
    </location>
</feature>
<evidence type="ECO:0000256" key="2">
    <source>
        <dbReference type="ARBA" id="ARBA00004324"/>
    </source>
</evidence>
<evidence type="ECO:0000313" key="18">
    <source>
        <dbReference type="EMBL" id="CAI5797121.1"/>
    </source>
</evidence>
<feature type="compositionally biased region" description="Acidic residues" evidence="14">
    <location>
        <begin position="629"/>
        <end position="638"/>
    </location>
</feature>
<evidence type="ECO:0000256" key="11">
    <source>
        <dbReference type="ARBA" id="ARBA00023163"/>
    </source>
</evidence>
<feature type="domain" description="Post-SET" evidence="17">
    <location>
        <begin position="2041"/>
        <end position="2057"/>
    </location>
</feature>
<evidence type="ECO:0000256" key="14">
    <source>
        <dbReference type="SAM" id="MobiDB-lite"/>
    </source>
</evidence>
<feature type="compositionally biased region" description="Low complexity" evidence="14">
    <location>
        <begin position="516"/>
        <end position="528"/>
    </location>
</feature>
<dbReference type="PROSITE" id="PS50102">
    <property type="entry name" value="RRM"/>
    <property type="match status" value="1"/>
</dbReference>
<evidence type="ECO:0000256" key="10">
    <source>
        <dbReference type="ARBA" id="ARBA00023159"/>
    </source>
</evidence>
<feature type="region of interest" description="Disordered" evidence="14">
    <location>
        <begin position="501"/>
        <end position="642"/>
    </location>
</feature>
<feature type="region of interest" description="Disordered" evidence="14">
    <location>
        <begin position="1184"/>
        <end position="1211"/>
    </location>
</feature>
<feature type="compositionally biased region" description="Acidic residues" evidence="14">
    <location>
        <begin position="1037"/>
        <end position="1066"/>
    </location>
</feature>
<feature type="compositionally biased region" description="Acidic residues" evidence="14">
    <location>
        <begin position="1240"/>
        <end position="1252"/>
    </location>
</feature>
<dbReference type="FunFam" id="2.170.270.10:FF:000010">
    <property type="entry name" value="Histone-lysine N-methyltransferase"/>
    <property type="match status" value="1"/>
</dbReference>
<feature type="compositionally biased region" description="Acidic residues" evidence="14">
    <location>
        <begin position="1000"/>
        <end position="1011"/>
    </location>
</feature>
<evidence type="ECO:0000256" key="12">
    <source>
        <dbReference type="ARBA" id="ARBA00023242"/>
    </source>
</evidence>
<gene>
    <name evidence="18" type="ORF">PODLI_1B021903</name>
</gene>
<feature type="compositionally biased region" description="Basic and acidic residues" evidence="14">
    <location>
        <begin position="1370"/>
        <end position="1384"/>
    </location>
</feature>
<dbReference type="InterPro" id="IPR034468">
    <property type="entry name" value="Set1B_RRM"/>
</dbReference>
<dbReference type="SMART" id="SM00317">
    <property type="entry name" value="SET"/>
    <property type="match status" value="1"/>
</dbReference>
<comment type="subcellular location">
    <subcellularLocation>
        <location evidence="1">Chromosome</location>
    </subcellularLocation>
    <subcellularLocation>
        <location evidence="2">Nucleus speckle</location>
    </subcellularLocation>
</comment>
<feature type="region of interest" description="Disordered" evidence="14">
    <location>
        <begin position="672"/>
        <end position="708"/>
    </location>
</feature>
<feature type="compositionally biased region" description="Low complexity" evidence="14">
    <location>
        <begin position="1328"/>
        <end position="1348"/>
    </location>
</feature>
<dbReference type="SMART" id="SM00508">
    <property type="entry name" value="PostSET"/>
    <property type="match status" value="1"/>
</dbReference>
<feature type="compositionally biased region" description="Acidic residues" evidence="14">
    <location>
        <begin position="1073"/>
        <end position="1082"/>
    </location>
</feature>
<feature type="region of interest" description="Disordered" evidence="14">
    <location>
        <begin position="367"/>
        <end position="488"/>
    </location>
</feature>
<dbReference type="InterPro" id="IPR037841">
    <property type="entry name" value="SET_SETD1A/B"/>
</dbReference>
<dbReference type="SMART" id="SM01291">
    <property type="entry name" value="N-SET"/>
    <property type="match status" value="1"/>
</dbReference>
<feature type="compositionally biased region" description="Polar residues" evidence="14">
    <location>
        <begin position="294"/>
        <end position="316"/>
    </location>
</feature>
<keyword evidence="19" id="KW-1185">Reference proteome</keyword>
<keyword evidence="10" id="KW-0010">Activator</keyword>
<evidence type="ECO:0000259" key="17">
    <source>
        <dbReference type="PROSITE" id="PS50868"/>
    </source>
</evidence>
<dbReference type="PROSITE" id="PS50868">
    <property type="entry name" value="POST_SET"/>
    <property type="match status" value="1"/>
</dbReference>
<feature type="region of interest" description="Disordered" evidence="14">
    <location>
        <begin position="239"/>
        <end position="321"/>
    </location>
</feature>
<feature type="compositionally biased region" description="Low complexity" evidence="14">
    <location>
        <begin position="391"/>
        <end position="405"/>
    </location>
</feature>
<dbReference type="InterPro" id="IPR044570">
    <property type="entry name" value="Set1-like"/>
</dbReference>
<dbReference type="InterPro" id="IPR012677">
    <property type="entry name" value="Nucleotide-bd_a/b_plait_sf"/>
</dbReference>
<keyword evidence="5" id="KW-0808">Transferase</keyword>
<keyword evidence="3" id="KW-0158">Chromosome</keyword>
<dbReference type="GO" id="GO:0016607">
    <property type="term" value="C:nuclear speck"/>
    <property type="evidence" value="ECO:0007669"/>
    <property type="project" value="UniProtKB-SubCell"/>
</dbReference>
<organism evidence="18 19">
    <name type="scientific">Podarcis lilfordi</name>
    <name type="common">Lilford's wall lizard</name>
    <dbReference type="NCBI Taxonomy" id="74358"/>
    <lineage>
        <taxon>Eukaryota</taxon>
        <taxon>Metazoa</taxon>
        <taxon>Chordata</taxon>
        <taxon>Craniata</taxon>
        <taxon>Vertebrata</taxon>
        <taxon>Euteleostomi</taxon>
        <taxon>Lepidosauria</taxon>
        <taxon>Squamata</taxon>
        <taxon>Bifurcata</taxon>
        <taxon>Unidentata</taxon>
        <taxon>Episquamata</taxon>
        <taxon>Laterata</taxon>
        <taxon>Lacertibaenia</taxon>
        <taxon>Lacertidae</taxon>
        <taxon>Podarcis</taxon>
    </lineage>
</organism>
<evidence type="ECO:0000256" key="6">
    <source>
        <dbReference type="ARBA" id="ARBA00022691"/>
    </source>
</evidence>
<dbReference type="Gene3D" id="2.170.270.10">
    <property type="entry name" value="SET domain"/>
    <property type="match status" value="1"/>
</dbReference>
<evidence type="ECO:0000259" key="16">
    <source>
        <dbReference type="PROSITE" id="PS50280"/>
    </source>
</evidence>
<evidence type="ECO:0000256" key="3">
    <source>
        <dbReference type="ARBA" id="ARBA00022454"/>
    </source>
</evidence>
<evidence type="ECO:0000256" key="13">
    <source>
        <dbReference type="PROSITE-ProRule" id="PRU00176"/>
    </source>
</evidence>
<feature type="compositionally biased region" description="Basic and acidic residues" evidence="14">
    <location>
        <begin position="598"/>
        <end position="609"/>
    </location>
</feature>
<evidence type="ECO:0000256" key="5">
    <source>
        <dbReference type="ARBA" id="ARBA00022679"/>
    </source>
</evidence>
<keyword evidence="7" id="KW-0156">Chromatin regulator</keyword>
<dbReference type="GO" id="GO:0003723">
    <property type="term" value="F:RNA binding"/>
    <property type="evidence" value="ECO:0007669"/>
    <property type="project" value="UniProtKB-UniRule"/>
</dbReference>
<dbReference type="SUPFAM" id="SSF54928">
    <property type="entry name" value="RNA-binding domain, RBD"/>
    <property type="match status" value="1"/>
</dbReference>
<dbReference type="InterPro" id="IPR000504">
    <property type="entry name" value="RRM_dom"/>
</dbReference>
<dbReference type="Pfam" id="PF00076">
    <property type="entry name" value="RRM_1"/>
    <property type="match status" value="1"/>
</dbReference>